<dbReference type="Proteomes" id="UP000515140">
    <property type="component" value="Unplaced"/>
</dbReference>
<dbReference type="GeneID" id="110200720"/>
<accession>A0A6P5JL34</accession>
<reference evidence="3" key="1">
    <citation type="submission" date="2025-08" db="UniProtKB">
        <authorList>
            <consortium name="RefSeq"/>
        </authorList>
    </citation>
    <scope>IDENTIFICATION</scope>
    <source>
        <tissue evidence="3">Spleen</tissue>
    </source>
</reference>
<dbReference type="KEGG" id="pcw:110200720"/>
<name>A0A6P5JL34_PHACI</name>
<dbReference type="AlphaFoldDB" id="A0A6P5JL34"/>
<evidence type="ECO:0000313" key="2">
    <source>
        <dbReference type="Proteomes" id="UP000515140"/>
    </source>
</evidence>
<evidence type="ECO:0000256" key="1">
    <source>
        <dbReference type="SAM" id="Phobius"/>
    </source>
</evidence>
<keyword evidence="1" id="KW-1133">Transmembrane helix</keyword>
<feature type="transmembrane region" description="Helical" evidence="1">
    <location>
        <begin position="68"/>
        <end position="92"/>
    </location>
</feature>
<dbReference type="RefSeq" id="XP_020831794.1">
    <property type="nucleotide sequence ID" value="XM_020976135.1"/>
</dbReference>
<keyword evidence="2" id="KW-1185">Reference proteome</keyword>
<feature type="transmembrane region" description="Helical" evidence="1">
    <location>
        <begin position="112"/>
        <end position="130"/>
    </location>
</feature>
<sequence length="140" mass="16122">MDNGVEAQANNWIIEVFSGLAWRTHQARDEHASLSHRKPFSLGQPGVRGTVAIITEKKRRRSLAKITVGLNIIGIIYAIYGLITLVIEFLSYDSMSMQQSWPERSGKLLSDYLFIYTTLYVFISWIILRWNHKAIFYSPN</sequence>
<organism evidence="2 3">
    <name type="scientific">Phascolarctos cinereus</name>
    <name type="common">Koala</name>
    <dbReference type="NCBI Taxonomy" id="38626"/>
    <lineage>
        <taxon>Eukaryota</taxon>
        <taxon>Metazoa</taxon>
        <taxon>Chordata</taxon>
        <taxon>Craniata</taxon>
        <taxon>Vertebrata</taxon>
        <taxon>Euteleostomi</taxon>
        <taxon>Mammalia</taxon>
        <taxon>Metatheria</taxon>
        <taxon>Diprotodontia</taxon>
        <taxon>Phascolarctidae</taxon>
        <taxon>Phascolarctos</taxon>
    </lineage>
</organism>
<protein>
    <submittedName>
        <fullName evidence="3">Uncharacterized protein LOC110200720 isoform X1</fullName>
    </submittedName>
</protein>
<proteinExistence type="predicted"/>
<dbReference type="InParanoid" id="A0A6P5JL34"/>
<evidence type="ECO:0000313" key="3">
    <source>
        <dbReference type="RefSeq" id="XP_020831794.1"/>
    </source>
</evidence>
<keyword evidence="1" id="KW-0812">Transmembrane</keyword>
<gene>
    <name evidence="3" type="primary">LOC110200720</name>
</gene>
<keyword evidence="1" id="KW-0472">Membrane</keyword>